<dbReference type="Pfam" id="PF07394">
    <property type="entry name" value="DUF1501"/>
    <property type="match status" value="1"/>
</dbReference>
<evidence type="ECO:0000256" key="1">
    <source>
        <dbReference type="SAM" id="SignalP"/>
    </source>
</evidence>
<protein>
    <submittedName>
        <fullName evidence="2">DUF1501 domain-containing protein</fullName>
    </submittedName>
</protein>
<comment type="caution">
    <text evidence="2">The sequence shown here is derived from an EMBL/GenBank/DDBJ whole genome shotgun (WGS) entry which is preliminary data.</text>
</comment>
<dbReference type="InterPro" id="IPR006311">
    <property type="entry name" value="TAT_signal"/>
</dbReference>
<reference evidence="2 3" key="1">
    <citation type="journal article" date="2017" name="Nat. Commun.">
        <title>In situ click chemistry generation of cyclooxygenase-2 inhibitors.</title>
        <authorList>
            <person name="Bhardwaj A."/>
            <person name="Kaur J."/>
            <person name="Wuest M."/>
            <person name="Wuest F."/>
        </authorList>
    </citation>
    <scope>NUCLEOTIDE SEQUENCE [LARGE SCALE GENOMIC DNA]</scope>
    <source>
        <strain evidence="2">S2_012_000_R3_94</strain>
    </source>
</reference>
<feature type="signal peptide" evidence="1">
    <location>
        <begin position="1"/>
        <end position="29"/>
    </location>
</feature>
<gene>
    <name evidence="2" type="ORF">DI616_15560</name>
</gene>
<feature type="chain" id="PRO_5022239572" evidence="1">
    <location>
        <begin position="30"/>
        <end position="392"/>
    </location>
</feature>
<accession>A0A533I5P7</accession>
<dbReference type="AlphaFoldDB" id="A0A533I5P7"/>
<evidence type="ECO:0000313" key="2">
    <source>
        <dbReference type="EMBL" id="TKW65350.1"/>
    </source>
</evidence>
<dbReference type="EMBL" id="VAFL01000014">
    <property type="protein sequence ID" value="TKW65350.1"/>
    <property type="molecule type" value="Genomic_DNA"/>
</dbReference>
<organism evidence="2 3">
    <name type="scientific">Paracoccus denitrificans</name>
    <dbReference type="NCBI Taxonomy" id="266"/>
    <lineage>
        <taxon>Bacteria</taxon>
        <taxon>Pseudomonadati</taxon>
        <taxon>Pseudomonadota</taxon>
        <taxon>Alphaproteobacteria</taxon>
        <taxon>Rhodobacterales</taxon>
        <taxon>Paracoccaceae</taxon>
        <taxon>Paracoccus</taxon>
    </lineage>
</organism>
<dbReference type="PANTHER" id="PTHR43737">
    <property type="entry name" value="BLL7424 PROTEIN"/>
    <property type="match status" value="1"/>
</dbReference>
<dbReference type="PROSITE" id="PS51257">
    <property type="entry name" value="PROKAR_LIPOPROTEIN"/>
    <property type="match status" value="1"/>
</dbReference>
<evidence type="ECO:0000313" key="3">
    <source>
        <dbReference type="Proteomes" id="UP000315344"/>
    </source>
</evidence>
<dbReference type="InterPro" id="IPR010869">
    <property type="entry name" value="DUF1501"/>
</dbReference>
<dbReference type="Proteomes" id="UP000315344">
    <property type="component" value="Unassembled WGS sequence"/>
</dbReference>
<name>A0A533I5P7_PARDE</name>
<keyword evidence="1" id="KW-0732">Signal</keyword>
<dbReference type="PROSITE" id="PS51318">
    <property type="entry name" value="TAT"/>
    <property type="match status" value="1"/>
</dbReference>
<dbReference type="PANTHER" id="PTHR43737:SF1">
    <property type="entry name" value="DUF1501 DOMAIN-CONTAINING PROTEIN"/>
    <property type="match status" value="1"/>
</dbReference>
<proteinExistence type="predicted"/>
<sequence length="392" mass="41494">MDRRHFLNMALGAACSAAAMPLVTPMSFAATQGDKRFVAIVLRGAMDGLDVVQPYGDPLLRKLRKTISVGPEKGALDLDGFYALHPALAPLMPMWQAGELGFAQAVSTPYRDKRSHFVGQDILEAGTTGDSVPDDINSGWLNRLLPMLPGATMETAFAVGIENMTILSGDAAHASWAPQAKLSVTPQAQNLLHIMYENDPPFQNASDVAIALSAASRTGDAMKGSEKRQLAGSLASFAAGRLNADTRIAAFSLTGWDSHHRQQGSLMRALEQLAEALTVLKQELGANWGQTVVMAMTEFGRTVRENGTNGTDHGTGGLMIMAGGAIRGGRVYGDWPGLDEADLYAGRDLMPTADVRAYAGAALSGLFGVSTAAVESTIFPGLIMPDPPKLLL</sequence>